<sequence>MAIEKREQVFISSTLQDLKEERQAVIQALLDVDCIPAGMEMFPASDADTFDLIKEVIDLCDYYVVVIGDRYGSVHDKEQISYTEMEFDYAVSQGIPVMGFLHGDPGSIPSGKVDMDPELRVKLESFRAKIQTRIIRYWLNPGDLTGKVIQAIVKARKSHPAVGWIRGSEAMTPEIKSELAELRAKVAELTADLKTEQREHQGTVERSELVQGEDKSHVMCSIEFHWESQLEEAANAYVRKARGSWEFDTTWNELFKRLAPALMDEATEVDMRGKLSTFCLREANRRRTEIRDDVDEEPVGRVYEAKIASQSFDDIKVQFDALGLIENGSKKRLASDTNVYWKLTSEGRHQLTQLRAIRKNLPTDEGSDLKPG</sequence>
<evidence type="ECO:0000313" key="3">
    <source>
        <dbReference type="EMBL" id="THV41939.1"/>
    </source>
</evidence>
<dbReference type="AlphaFoldDB" id="A0A4S8QKI1"/>
<dbReference type="Pfam" id="PF13271">
    <property type="entry name" value="DUF4062"/>
    <property type="match status" value="1"/>
</dbReference>
<keyword evidence="1" id="KW-0175">Coiled coil</keyword>
<dbReference type="InterPro" id="IPR025139">
    <property type="entry name" value="DUF4062"/>
</dbReference>
<organism evidence="3 4">
    <name type="scientific">Glycomyces buryatensis</name>
    <dbReference type="NCBI Taxonomy" id="2570927"/>
    <lineage>
        <taxon>Bacteria</taxon>
        <taxon>Bacillati</taxon>
        <taxon>Actinomycetota</taxon>
        <taxon>Actinomycetes</taxon>
        <taxon>Glycomycetales</taxon>
        <taxon>Glycomycetaceae</taxon>
        <taxon>Glycomyces</taxon>
    </lineage>
</organism>
<protein>
    <submittedName>
        <fullName evidence="3">DUF4062 domain-containing protein</fullName>
    </submittedName>
</protein>
<reference evidence="3 4" key="2">
    <citation type="submission" date="2019-05" db="EMBL/GenBank/DDBJ databases">
        <title>Glycomyces buryatensis sp. nov.</title>
        <authorList>
            <person name="Nikitina E."/>
        </authorList>
    </citation>
    <scope>NUCLEOTIDE SEQUENCE [LARGE SCALE GENOMIC DNA]</scope>
    <source>
        <strain evidence="3 4">18</strain>
    </source>
</reference>
<evidence type="ECO:0000313" key="4">
    <source>
        <dbReference type="Proteomes" id="UP000308760"/>
    </source>
</evidence>
<dbReference type="OrthoDB" id="72299at2"/>
<keyword evidence="4" id="KW-1185">Reference proteome</keyword>
<proteinExistence type="predicted"/>
<name>A0A4S8QKI1_9ACTN</name>
<feature type="domain" description="DUF4062" evidence="2">
    <location>
        <begin position="8"/>
        <end position="90"/>
    </location>
</feature>
<reference evidence="4" key="1">
    <citation type="submission" date="2019-04" db="EMBL/GenBank/DDBJ databases">
        <title>Nocardioides xinjiangensis sp. nov.</title>
        <authorList>
            <person name="Liu S."/>
        </authorList>
    </citation>
    <scope>NUCLEOTIDE SEQUENCE [LARGE SCALE GENOMIC DNA]</scope>
    <source>
        <strain evidence="4">18</strain>
    </source>
</reference>
<accession>A0A4S8QKI1</accession>
<evidence type="ECO:0000256" key="1">
    <source>
        <dbReference type="SAM" id="Coils"/>
    </source>
</evidence>
<gene>
    <name evidence="3" type="ORF">FAB82_09490</name>
</gene>
<evidence type="ECO:0000259" key="2">
    <source>
        <dbReference type="Pfam" id="PF13271"/>
    </source>
</evidence>
<feature type="coiled-coil region" evidence="1">
    <location>
        <begin position="172"/>
        <end position="199"/>
    </location>
</feature>
<comment type="caution">
    <text evidence="3">The sequence shown here is derived from an EMBL/GenBank/DDBJ whole genome shotgun (WGS) entry which is preliminary data.</text>
</comment>
<dbReference type="EMBL" id="STGY01000037">
    <property type="protein sequence ID" value="THV41939.1"/>
    <property type="molecule type" value="Genomic_DNA"/>
</dbReference>
<dbReference type="RefSeq" id="WP_136534302.1">
    <property type="nucleotide sequence ID" value="NZ_STGY01000037.1"/>
</dbReference>
<dbReference type="Proteomes" id="UP000308760">
    <property type="component" value="Unassembled WGS sequence"/>
</dbReference>